<sequence>MEALELARAQFAANITFHILFPSISIGLAWLLFYFKLAYVKTRDSIWLEAYTFWVKIFALTFAMGVVSGITMSFQFGTNWPGFMKTVGNVAGPLLGYEVLTAFFLESVFLGIMLFGIRRVPERVHTVATFLVAFGTMLSAFWILVLNSWMQTPVGFEMKDGVAHVTSWLEILSSPSLLPRFLHMTVASFLTASFLISGISAYRLLMRKWTPSVETTLKIGLVLAAVFSPIQLFLGDIHGLNTLKYQPQKIAAMEGNWNTQGNVPLLLFAIPDEKERKNTFEIGIPSGASLILKHHTDGIVPGLNEYKDNHPPVKPVFYAFRIMVGVGLLMILISWVAAYVLWKKRELPPFLIKAMVGMTFSGWIATVAGWYVSEVGRQPWLVHDILKTANAASSIPAETIGLSLSMYVVTYIALTISYILLLFYLARRADQRGLRVENEIDNNLGLFISRGAL</sequence>
<dbReference type="RefSeq" id="WP_331256764.1">
    <property type="nucleotide sequence ID" value="NZ_CP133270.1"/>
</dbReference>
<proteinExistence type="inferred from homology"/>
<keyword evidence="3 12" id="KW-0813">Transport</keyword>
<keyword evidence="7 12" id="KW-0479">Metal-binding</keyword>
<feature type="transmembrane region" description="Helical" evidence="12">
    <location>
        <begin position="217"/>
        <end position="234"/>
    </location>
</feature>
<feature type="transmembrane region" description="Helical" evidence="12">
    <location>
        <begin position="94"/>
        <end position="115"/>
    </location>
</feature>
<dbReference type="PANTHER" id="PTHR30365">
    <property type="entry name" value="CYTOCHROME D UBIQUINOL OXIDASE"/>
    <property type="match status" value="1"/>
</dbReference>
<evidence type="ECO:0000256" key="3">
    <source>
        <dbReference type="ARBA" id="ARBA00022448"/>
    </source>
</evidence>
<accession>A0ABZ2C4U8</accession>
<evidence type="ECO:0000256" key="7">
    <source>
        <dbReference type="ARBA" id="ARBA00022723"/>
    </source>
</evidence>
<reference evidence="13 14" key="1">
    <citation type="journal article" date="2024" name="Environ. Microbiol.">
        <title>Novel evolutionary insights on the interactions of the Holosporales (Alphaproteobacteria) with eukaryotic hosts from comparative genomics.</title>
        <authorList>
            <person name="Giovannini M."/>
            <person name="Petroni G."/>
            <person name="Castelli M."/>
        </authorList>
    </citation>
    <scope>NUCLEOTIDE SEQUENCE [LARGE SCALE GENOMIC DNA]</scope>
    <source>
        <strain evidence="13 14">US_Bl 15I1</strain>
    </source>
</reference>
<keyword evidence="8 12" id="KW-0249">Electron transport</keyword>
<feature type="transmembrane region" description="Helical" evidence="12">
    <location>
        <begin position="127"/>
        <end position="150"/>
    </location>
</feature>
<dbReference type="InterPro" id="IPR002585">
    <property type="entry name" value="Cyt-d_ubiquinol_oxidase_su_1"/>
</dbReference>
<evidence type="ECO:0000313" key="13">
    <source>
        <dbReference type="EMBL" id="WVX67181.1"/>
    </source>
</evidence>
<evidence type="ECO:0000256" key="10">
    <source>
        <dbReference type="ARBA" id="ARBA00023004"/>
    </source>
</evidence>
<keyword evidence="5 12" id="KW-0349">Heme</keyword>
<evidence type="ECO:0000256" key="1">
    <source>
        <dbReference type="ARBA" id="ARBA00004651"/>
    </source>
</evidence>
<evidence type="ECO:0000313" key="14">
    <source>
        <dbReference type="Proteomes" id="UP001330434"/>
    </source>
</evidence>
<evidence type="ECO:0000256" key="8">
    <source>
        <dbReference type="ARBA" id="ARBA00022982"/>
    </source>
</evidence>
<feature type="transmembrane region" description="Helical" evidence="12">
    <location>
        <begin position="181"/>
        <end position="205"/>
    </location>
</feature>
<evidence type="ECO:0000256" key="6">
    <source>
        <dbReference type="ARBA" id="ARBA00022692"/>
    </source>
</evidence>
<feature type="transmembrane region" description="Helical" evidence="12">
    <location>
        <begin position="318"/>
        <end position="342"/>
    </location>
</feature>
<evidence type="ECO:0000256" key="9">
    <source>
        <dbReference type="ARBA" id="ARBA00022989"/>
    </source>
</evidence>
<evidence type="ECO:0000256" key="11">
    <source>
        <dbReference type="ARBA" id="ARBA00023136"/>
    </source>
</evidence>
<keyword evidence="14" id="KW-1185">Reference proteome</keyword>
<feature type="transmembrane region" description="Helical" evidence="12">
    <location>
        <begin position="354"/>
        <end position="372"/>
    </location>
</feature>
<dbReference type="PIRSF" id="PIRSF006446">
    <property type="entry name" value="Cyt_quinol_oxidase_1"/>
    <property type="match status" value="1"/>
</dbReference>
<evidence type="ECO:0000256" key="5">
    <source>
        <dbReference type="ARBA" id="ARBA00022617"/>
    </source>
</evidence>
<feature type="transmembrane region" description="Helical" evidence="12">
    <location>
        <begin position="53"/>
        <end position="74"/>
    </location>
</feature>
<gene>
    <name evidence="13" type="ORF">Bealeia1_01379</name>
</gene>
<evidence type="ECO:0000256" key="12">
    <source>
        <dbReference type="PIRNR" id="PIRNR006446"/>
    </source>
</evidence>
<organism evidence="13 14">
    <name type="scientific">Candidatus Bealeia paramacronuclearis</name>
    <dbReference type="NCBI Taxonomy" id="1921001"/>
    <lineage>
        <taxon>Bacteria</taxon>
        <taxon>Pseudomonadati</taxon>
        <taxon>Pseudomonadota</taxon>
        <taxon>Alphaproteobacteria</taxon>
        <taxon>Holosporales</taxon>
        <taxon>Holosporaceae</taxon>
        <taxon>Candidatus Bealeia</taxon>
    </lineage>
</organism>
<feature type="transmembrane region" description="Helical" evidence="12">
    <location>
        <begin position="404"/>
        <end position="425"/>
    </location>
</feature>
<dbReference type="EMBL" id="CP133270">
    <property type="protein sequence ID" value="WVX67181.1"/>
    <property type="molecule type" value="Genomic_DNA"/>
</dbReference>
<dbReference type="Pfam" id="PF01654">
    <property type="entry name" value="Cyt_bd_oxida_I"/>
    <property type="match status" value="1"/>
</dbReference>
<keyword evidence="4 12" id="KW-1003">Cell membrane</keyword>
<evidence type="ECO:0000256" key="4">
    <source>
        <dbReference type="ARBA" id="ARBA00022475"/>
    </source>
</evidence>
<evidence type="ECO:0000256" key="2">
    <source>
        <dbReference type="ARBA" id="ARBA00009819"/>
    </source>
</evidence>
<comment type="subcellular location">
    <subcellularLocation>
        <location evidence="12">Cell inner membrane</location>
    </subcellularLocation>
    <subcellularLocation>
        <location evidence="1">Cell membrane</location>
        <topology evidence="1">Multi-pass membrane protein</topology>
    </subcellularLocation>
</comment>
<comment type="similarity">
    <text evidence="2 12">Belongs to the cytochrome ubiquinol oxidase subunit 1 family.</text>
</comment>
<keyword evidence="9 12" id="KW-1133">Transmembrane helix</keyword>
<protein>
    <submittedName>
        <fullName evidence="13">Cytochrome bd ubiquinol oxidase subunit 1</fullName>
    </submittedName>
</protein>
<keyword evidence="10 12" id="KW-0408">Iron</keyword>
<dbReference type="Proteomes" id="UP001330434">
    <property type="component" value="Chromosome"/>
</dbReference>
<dbReference type="PANTHER" id="PTHR30365:SF14">
    <property type="entry name" value="CYTOCHROME BD MENAQUINOL OXIDASE SUBUNIT I-RELATED"/>
    <property type="match status" value="1"/>
</dbReference>
<keyword evidence="6 12" id="KW-0812">Transmembrane</keyword>
<keyword evidence="11 12" id="KW-0472">Membrane</keyword>
<feature type="transmembrane region" description="Helical" evidence="12">
    <location>
        <begin position="12"/>
        <end position="33"/>
    </location>
</feature>
<name>A0ABZ2C4U8_9PROT</name>